<dbReference type="SUPFAM" id="SSF57903">
    <property type="entry name" value="FYVE/PHD zinc finger"/>
    <property type="match status" value="1"/>
</dbReference>
<evidence type="ECO:0000256" key="1">
    <source>
        <dbReference type="ARBA" id="ARBA00004123"/>
    </source>
</evidence>
<protein>
    <submittedName>
        <fullName evidence="6">PHD finger protein</fullName>
    </submittedName>
</protein>
<keyword evidence="5" id="KW-0539">Nucleus</keyword>
<dbReference type="PROSITE" id="PS01359">
    <property type="entry name" value="ZF_PHD_1"/>
    <property type="match status" value="1"/>
</dbReference>
<evidence type="ECO:0000313" key="7">
    <source>
        <dbReference type="Proteomes" id="UP001558713"/>
    </source>
</evidence>
<dbReference type="InterPro" id="IPR013083">
    <property type="entry name" value="Znf_RING/FYVE/PHD"/>
</dbReference>
<dbReference type="Gene3D" id="3.30.40.10">
    <property type="entry name" value="Zinc/RING finger domain, C3HC4 (zinc finger)"/>
    <property type="match status" value="1"/>
</dbReference>
<dbReference type="AlphaFoldDB" id="A0ABD0ZB43"/>
<dbReference type="InterPro" id="IPR019786">
    <property type="entry name" value="Zinc_finger_PHD-type_CS"/>
</dbReference>
<evidence type="ECO:0000256" key="3">
    <source>
        <dbReference type="ARBA" id="ARBA00022771"/>
    </source>
</evidence>
<gene>
    <name evidence="6" type="ORF">V5N11_007587</name>
</gene>
<accession>A0ABD0ZB43</accession>
<proteinExistence type="predicted"/>
<evidence type="ECO:0000256" key="4">
    <source>
        <dbReference type="ARBA" id="ARBA00022833"/>
    </source>
</evidence>
<dbReference type="InterPro" id="IPR011011">
    <property type="entry name" value="Znf_FYVE_PHD"/>
</dbReference>
<dbReference type="Proteomes" id="UP001558713">
    <property type="component" value="Unassembled WGS sequence"/>
</dbReference>
<evidence type="ECO:0000256" key="5">
    <source>
        <dbReference type="ARBA" id="ARBA00023242"/>
    </source>
</evidence>
<organism evidence="6 7">
    <name type="scientific">Cardamine amara subsp. amara</name>
    <dbReference type="NCBI Taxonomy" id="228776"/>
    <lineage>
        <taxon>Eukaryota</taxon>
        <taxon>Viridiplantae</taxon>
        <taxon>Streptophyta</taxon>
        <taxon>Embryophyta</taxon>
        <taxon>Tracheophyta</taxon>
        <taxon>Spermatophyta</taxon>
        <taxon>Magnoliopsida</taxon>
        <taxon>eudicotyledons</taxon>
        <taxon>Gunneridae</taxon>
        <taxon>Pentapetalae</taxon>
        <taxon>rosids</taxon>
        <taxon>malvids</taxon>
        <taxon>Brassicales</taxon>
        <taxon>Brassicaceae</taxon>
        <taxon>Cardamineae</taxon>
        <taxon>Cardamine</taxon>
    </lineage>
</organism>
<dbReference type="PANTHER" id="PTHR14571">
    <property type="entry name" value="HISTONE-LYSINE N-METHYLTRANSFERASE SET-26-RELATED"/>
    <property type="match status" value="1"/>
</dbReference>
<name>A0ABD0ZB43_CARAN</name>
<comment type="subcellular location">
    <subcellularLocation>
        <location evidence="1">Nucleus</location>
    </subcellularLocation>
</comment>
<keyword evidence="3" id="KW-0863">Zinc-finger</keyword>
<keyword evidence="4" id="KW-0862">Zinc</keyword>
<dbReference type="GO" id="GO:0008270">
    <property type="term" value="F:zinc ion binding"/>
    <property type="evidence" value="ECO:0007669"/>
    <property type="project" value="UniProtKB-KW"/>
</dbReference>
<evidence type="ECO:0000313" key="6">
    <source>
        <dbReference type="EMBL" id="KAL1191897.1"/>
    </source>
</evidence>
<evidence type="ECO:0000256" key="2">
    <source>
        <dbReference type="ARBA" id="ARBA00022723"/>
    </source>
</evidence>
<sequence>MKPHEDWVHESWTVDCVCGVNFDDGKEMVDCDECGIWVHTWCSRYVKGDDLFVCHKCKIKNNDNDVSKLVVTSKSLKMGNSSSQNQMLFPLKPCLEIPIEDRVHVNGVPGGDLGLFECVSTVFSRQLWKCCGYVPKKFRFQYSEFPCCDEKENVGHQEGNNVDDDKGTNVNNEKSLVCDLSRNKGRKESRGEFEDRVKKKVRVVDKEEEEDEIRRL</sequence>
<reference evidence="6 7" key="1">
    <citation type="submission" date="2024-04" db="EMBL/GenBank/DDBJ databases">
        <title>Genome assembly C_amara_ONT_v2.</title>
        <authorList>
            <person name="Yant L."/>
            <person name="Moore C."/>
            <person name="Slenker M."/>
        </authorList>
    </citation>
    <scope>NUCLEOTIDE SEQUENCE [LARGE SCALE GENOMIC DNA]</scope>
    <source>
        <tissue evidence="6">Leaf</tissue>
    </source>
</reference>
<dbReference type="GO" id="GO:0005634">
    <property type="term" value="C:nucleus"/>
    <property type="evidence" value="ECO:0007669"/>
    <property type="project" value="UniProtKB-SubCell"/>
</dbReference>
<dbReference type="PANTHER" id="PTHR14571:SF9">
    <property type="entry name" value="HISTONE-LYSINE N-METHYLTRANSFERASE SET-26-RELATED"/>
    <property type="match status" value="1"/>
</dbReference>
<dbReference type="EMBL" id="JBANAX010000840">
    <property type="protein sequence ID" value="KAL1191897.1"/>
    <property type="molecule type" value="Genomic_DNA"/>
</dbReference>
<keyword evidence="7" id="KW-1185">Reference proteome</keyword>
<keyword evidence="2" id="KW-0479">Metal-binding</keyword>
<comment type="caution">
    <text evidence="6">The sequence shown here is derived from an EMBL/GenBank/DDBJ whole genome shotgun (WGS) entry which is preliminary data.</text>
</comment>